<accession>A0A1U8P0Z5</accession>
<dbReference type="PaxDb" id="3635-A0A1U8P0Z5"/>
<dbReference type="KEGG" id="ghi:107953154"/>
<gene>
    <name evidence="2" type="primary">LOC107953154</name>
</gene>
<dbReference type="Proteomes" id="UP000818029">
    <property type="component" value="Chromosome A07"/>
</dbReference>
<evidence type="ECO:0000313" key="2">
    <source>
        <dbReference type="RefSeq" id="XP_016743879.1"/>
    </source>
</evidence>
<evidence type="ECO:0000313" key="1">
    <source>
        <dbReference type="Proteomes" id="UP000818029"/>
    </source>
</evidence>
<proteinExistence type="predicted"/>
<reference evidence="2" key="2">
    <citation type="submission" date="2025-08" db="UniProtKB">
        <authorList>
            <consortium name="RefSeq"/>
        </authorList>
    </citation>
    <scope>IDENTIFICATION</scope>
</reference>
<organism evidence="1 2">
    <name type="scientific">Gossypium hirsutum</name>
    <name type="common">Upland cotton</name>
    <name type="synonym">Gossypium mexicanum</name>
    <dbReference type="NCBI Taxonomy" id="3635"/>
    <lineage>
        <taxon>Eukaryota</taxon>
        <taxon>Viridiplantae</taxon>
        <taxon>Streptophyta</taxon>
        <taxon>Embryophyta</taxon>
        <taxon>Tracheophyta</taxon>
        <taxon>Spermatophyta</taxon>
        <taxon>Magnoliopsida</taxon>
        <taxon>eudicotyledons</taxon>
        <taxon>Gunneridae</taxon>
        <taxon>Pentapetalae</taxon>
        <taxon>rosids</taxon>
        <taxon>malvids</taxon>
        <taxon>Malvales</taxon>
        <taxon>Malvaceae</taxon>
        <taxon>Malvoideae</taxon>
        <taxon>Gossypium</taxon>
    </lineage>
</organism>
<reference evidence="1" key="1">
    <citation type="journal article" date="2020" name="Nat. Genet.">
        <title>Genomic diversifications of five Gossypium allopolyploid species and their impact on cotton improvement.</title>
        <authorList>
            <person name="Chen Z.J."/>
            <person name="Sreedasyam A."/>
            <person name="Ando A."/>
            <person name="Song Q."/>
            <person name="De Santiago L.M."/>
            <person name="Hulse-Kemp A.M."/>
            <person name="Ding M."/>
            <person name="Ye W."/>
            <person name="Kirkbride R.C."/>
            <person name="Jenkins J."/>
            <person name="Plott C."/>
            <person name="Lovell J."/>
            <person name="Lin Y.M."/>
            <person name="Vaughn R."/>
            <person name="Liu B."/>
            <person name="Simpson S."/>
            <person name="Scheffler B.E."/>
            <person name="Wen L."/>
            <person name="Saski C.A."/>
            <person name="Grover C.E."/>
            <person name="Hu G."/>
            <person name="Conover J.L."/>
            <person name="Carlson J.W."/>
            <person name="Shu S."/>
            <person name="Boston L.B."/>
            <person name="Williams M."/>
            <person name="Peterson D.G."/>
            <person name="McGee K."/>
            <person name="Jones D.C."/>
            <person name="Wendel J.F."/>
            <person name="Stelly D.M."/>
            <person name="Grimwood J."/>
            <person name="Schmutz J."/>
        </authorList>
    </citation>
    <scope>NUCLEOTIDE SEQUENCE [LARGE SCALE GENOMIC DNA]</scope>
    <source>
        <strain evidence="1">cv. TM-1</strain>
    </source>
</reference>
<protein>
    <submittedName>
        <fullName evidence="2">Uncharacterized protein</fullName>
    </submittedName>
</protein>
<sequence>MGKQKVIRKLNYPHINPIKTSSIPRCTLKDQNPLELSAKSKLQKTFSNFFISSSPNLTHDLHPPPVFSHRLHRTKRYHICQFPDDRSRITFNLNLPQPKL</sequence>
<name>A0A1U8P0Z5_GOSHI</name>
<dbReference type="AlphaFoldDB" id="A0A1U8P0Z5"/>
<dbReference type="GeneID" id="107953154"/>
<keyword evidence="1" id="KW-1185">Reference proteome</keyword>
<dbReference type="RefSeq" id="XP_016743879.1">
    <property type="nucleotide sequence ID" value="XM_016888390.2"/>
</dbReference>